<dbReference type="GO" id="GO:0016755">
    <property type="term" value="F:aminoacyltransferase activity"/>
    <property type="evidence" value="ECO:0007669"/>
    <property type="project" value="InterPro"/>
</dbReference>
<dbReference type="AlphaFoldDB" id="A0A081A312"/>
<dbReference type="InterPro" id="IPR032048">
    <property type="entry name" value="TGase_elicitor"/>
</dbReference>
<feature type="signal peptide" evidence="2">
    <location>
        <begin position="1"/>
        <end position="28"/>
    </location>
</feature>
<feature type="region of interest" description="Disordered" evidence="1">
    <location>
        <begin position="77"/>
        <end position="112"/>
    </location>
</feature>
<reference evidence="3 4" key="1">
    <citation type="submission" date="2013-11" db="EMBL/GenBank/DDBJ databases">
        <title>The Genome Sequence of Phytophthora parasitica P1976.</title>
        <authorList>
            <consortium name="The Broad Institute Genomics Platform"/>
            <person name="Russ C."/>
            <person name="Tyler B."/>
            <person name="Panabieres F."/>
            <person name="Shan W."/>
            <person name="Tripathy S."/>
            <person name="Grunwald N."/>
            <person name="Machado M."/>
            <person name="Johnson C.S."/>
            <person name="Walker B."/>
            <person name="Young S."/>
            <person name="Zeng Q."/>
            <person name="Gargeya S."/>
            <person name="Fitzgerald M."/>
            <person name="Haas B."/>
            <person name="Abouelleil A."/>
            <person name="Allen A.W."/>
            <person name="Alvarado L."/>
            <person name="Arachchi H.M."/>
            <person name="Berlin A.M."/>
            <person name="Chapman S.B."/>
            <person name="Gainer-Dewar J."/>
            <person name="Goldberg J."/>
            <person name="Griggs A."/>
            <person name="Gujja S."/>
            <person name="Hansen M."/>
            <person name="Howarth C."/>
            <person name="Imamovic A."/>
            <person name="Ireland A."/>
            <person name="Larimer J."/>
            <person name="McCowan C."/>
            <person name="Murphy C."/>
            <person name="Pearson M."/>
            <person name="Poon T.W."/>
            <person name="Priest M."/>
            <person name="Roberts A."/>
            <person name="Saif S."/>
            <person name="Shea T."/>
            <person name="Sisk P."/>
            <person name="Sykes S."/>
            <person name="Wortman J."/>
            <person name="Nusbaum C."/>
            <person name="Birren B."/>
        </authorList>
    </citation>
    <scope>NUCLEOTIDE SEQUENCE [LARGE SCALE GENOMIC DNA]</scope>
    <source>
        <strain evidence="3 4">P1976</strain>
    </source>
</reference>
<dbReference type="Proteomes" id="UP000028582">
    <property type="component" value="Unassembled WGS sequence"/>
</dbReference>
<feature type="compositionally biased region" description="Low complexity" evidence="1">
    <location>
        <begin position="78"/>
        <end position="112"/>
    </location>
</feature>
<dbReference type="Gene3D" id="3.30.40.240">
    <property type="entry name" value="Transglutaminase elicitor, body domain"/>
    <property type="match status" value="1"/>
</dbReference>
<evidence type="ECO:0000313" key="3">
    <source>
        <dbReference type="EMBL" id="ETO73273.1"/>
    </source>
</evidence>
<evidence type="ECO:0000313" key="4">
    <source>
        <dbReference type="Proteomes" id="UP000028582"/>
    </source>
</evidence>
<comment type="caution">
    <text evidence="3">The sequence shown here is derived from an EMBL/GenBank/DDBJ whole genome shotgun (WGS) entry which is preliminary data.</text>
</comment>
<proteinExistence type="predicted"/>
<feature type="chain" id="PRO_5001753647" description="Transglutaminase elicitor" evidence="2">
    <location>
        <begin position="29"/>
        <end position="507"/>
    </location>
</feature>
<sequence>MRPTRYLSTPFVAKAATLAGLLLPEATGTPFANNPVTIVSSATSLSHTSPAFGGIAPGTDLSVLTYEVTEYKVTTFHSSNSSSTTSTTTTNNGGKKSTTTSTTSKSSSSTKQSAVYKSSKGSVVSNGSMLGLVHERALEETTSDIQKLESHFGTSLELNVNNLASNAAYYVMPWPSSYWAIYLDGINYRWKSASEPSATEKYASAFGLDPDALMASVSKSTGVESMAASSTSCWTNWDCASKGDGSVCARRDGEARGYCIPTWYGICHAWAPAALLEPEPNCAVDYNGVTFQPMDIKALISEVYDGSSLATVFTGARFYGPDSGDSTDEYGRYSDSSRRDIGPGFMHVALANIIGRFNASVVMDVTAGAEVWNQPIYSYKVLTQREMTPSDAANQYFQVPTYPFNNEAQRIMYVETTVSWMVETFEDGGLVSSGRASKYENSKTYKYLLELDNDYNILGGEWVEDSQSDHPDFLWLPKARPDLSLVTEVGLSYQNVRMLLDRATNCA</sequence>
<dbReference type="OrthoDB" id="10249031at2759"/>
<protein>
    <recommendedName>
        <fullName evidence="5">Transglutaminase elicitor</fullName>
    </recommendedName>
</protein>
<evidence type="ECO:0008006" key="5">
    <source>
        <dbReference type="Google" id="ProtNLM"/>
    </source>
</evidence>
<accession>A0A081A312</accession>
<dbReference type="EMBL" id="ANJA01001927">
    <property type="protein sequence ID" value="ETO73273.1"/>
    <property type="molecule type" value="Genomic_DNA"/>
</dbReference>
<gene>
    <name evidence="3" type="ORF">F444_10766</name>
</gene>
<name>A0A081A312_PHYNI</name>
<keyword evidence="2" id="KW-0732">Signal</keyword>
<evidence type="ECO:0000256" key="2">
    <source>
        <dbReference type="SAM" id="SignalP"/>
    </source>
</evidence>
<organism evidence="3 4">
    <name type="scientific">Phytophthora nicotianae P1976</name>
    <dbReference type="NCBI Taxonomy" id="1317066"/>
    <lineage>
        <taxon>Eukaryota</taxon>
        <taxon>Sar</taxon>
        <taxon>Stramenopiles</taxon>
        <taxon>Oomycota</taxon>
        <taxon>Peronosporomycetes</taxon>
        <taxon>Peronosporales</taxon>
        <taxon>Peronosporaceae</taxon>
        <taxon>Phytophthora</taxon>
    </lineage>
</organism>
<dbReference type="Pfam" id="PF16683">
    <property type="entry name" value="TGase_elicitor"/>
    <property type="match status" value="1"/>
</dbReference>
<evidence type="ECO:0000256" key="1">
    <source>
        <dbReference type="SAM" id="MobiDB-lite"/>
    </source>
</evidence>